<dbReference type="Gene3D" id="3.40.390.10">
    <property type="entry name" value="Collagenase (Catalytic Domain)"/>
    <property type="match status" value="1"/>
</dbReference>
<dbReference type="PhylomeDB" id="B4GJC8"/>
<organism evidence="18">
    <name type="scientific">Drosophila persimilis</name>
    <name type="common">Fruit fly</name>
    <dbReference type="NCBI Taxonomy" id="7234"/>
    <lineage>
        <taxon>Eukaryota</taxon>
        <taxon>Metazoa</taxon>
        <taxon>Ecdysozoa</taxon>
        <taxon>Arthropoda</taxon>
        <taxon>Hexapoda</taxon>
        <taxon>Insecta</taxon>
        <taxon>Pterygota</taxon>
        <taxon>Neoptera</taxon>
        <taxon>Endopterygota</taxon>
        <taxon>Diptera</taxon>
        <taxon>Brachycera</taxon>
        <taxon>Muscomorpha</taxon>
        <taxon>Ephydroidea</taxon>
        <taxon>Drosophilidae</taxon>
        <taxon>Drosophila</taxon>
        <taxon>Sophophora</taxon>
    </lineage>
</organism>
<dbReference type="InterPro" id="IPR024079">
    <property type="entry name" value="MetalloPept_cat_dom_sf"/>
</dbReference>
<dbReference type="EMBL" id="CH479184">
    <property type="protein sequence ID" value="EDW37442.1"/>
    <property type="molecule type" value="Genomic_DNA"/>
</dbReference>
<keyword evidence="9" id="KW-0378">Hydrolase</keyword>
<dbReference type="InterPro" id="IPR013098">
    <property type="entry name" value="Ig_I-set"/>
</dbReference>
<dbReference type="eggNOG" id="KOG3624">
    <property type="taxonomic scope" value="Eukaryota"/>
</dbReference>
<keyword evidence="7" id="KW-0732">Signal</keyword>
<dbReference type="GO" id="GO:0006508">
    <property type="term" value="P:proteolysis"/>
    <property type="evidence" value="ECO:0007669"/>
    <property type="project" value="UniProtKB-KW"/>
</dbReference>
<dbReference type="HOGENOM" id="CLU_006187_9_0_1"/>
<dbReference type="InterPro" id="IPR036179">
    <property type="entry name" value="Ig-like_dom_sf"/>
</dbReference>
<comment type="subcellular location">
    <subcellularLocation>
        <location evidence="2">Cell membrane</location>
        <topology evidence="2">Single-pass type II membrane protein</topology>
    </subcellularLocation>
</comment>
<evidence type="ECO:0000313" key="18">
    <source>
        <dbReference type="Proteomes" id="UP000008744"/>
    </source>
</evidence>
<dbReference type="OMA" id="MLDHKVN"/>
<keyword evidence="18" id="KW-1185">Reference proteome</keyword>
<dbReference type="FunFam" id="2.60.40.10:FF:000328">
    <property type="entry name" value="CLUMA_CG000981, isoform A"/>
    <property type="match status" value="1"/>
</dbReference>
<evidence type="ECO:0000256" key="10">
    <source>
        <dbReference type="ARBA" id="ARBA00022833"/>
    </source>
</evidence>
<dbReference type="InterPro" id="IPR042089">
    <property type="entry name" value="Peptidase_M13_dom_2"/>
</dbReference>
<dbReference type="SMART" id="SM00409">
    <property type="entry name" value="IG"/>
    <property type="match status" value="2"/>
</dbReference>
<evidence type="ECO:0000256" key="2">
    <source>
        <dbReference type="ARBA" id="ARBA00004401"/>
    </source>
</evidence>
<evidence type="ECO:0000256" key="1">
    <source>
        <dbReference type="ARBA" id="ARBA00001947"/>
    </source>
</evidence>
<dbReference type="SMR" id="B4GJC8"/>
<keyword evidence="14" id="KW-0325">Glycoprotein</keyword>
<dbReference type="STRING" id="7234.B4GJC8"/>
<dbReference type="InterPro" id="IPR000718">
    <property type="entry name" value="Peptidase_M13"/>
</dbReference>
<feature type="domain" description="Ig-like" evidence="16">
    <location>
        <begin position="36"/>
        <end position="131"/>
    </location>
</feature>
<evidence type="ECO:0000256" key="7">
    <source>
        <dbReference type="ARBA" id="ARBA00022729"/>
    </source>
</evidence>
<keyword evidence="13" id="KW-1015">Disulfide bond</keyword>
<feature type="domain" description="Ig-like" evidence="16">
    <location>
        <begin position="141"/>
        <end position="232"/>
    </location>
</feature>
<dbReference type="PANTHER" id="PTHR12231:SF157">
    <property type="entry name" value="DPR-INTERACTING PROTEIN EPSILON-RELATED"/>
    <property type="match status" value="1"/>
</dbReference>
<keyword evidence="10" id="KW-0862">Zinc</keyword>
<evidence type="ECO:0000256" key="3">
    <source>
        <dbReference type="ARBA" id="ARBA00007357"/>
    </source>
</evidence>
<evidence type="ECO:0000313" key="17">
    <source>
        <dbReference type="EMBL" id="EDW37442.1"/>
    </source>
</evidence>
<keyword evidence="11" id="KW-0482">Metalloprotease</keyword>
<evidence type="ECO:0000256" key="5">
    <source>
        <dbReference type="ARBA" id="ARBA00022670"/>
    </source>
</evidence>
<dbReference type="GO" id="GO:0005886">
    <property type="term" value="C:plasma membrane"/>
    <property type="evidence" value="ECO:0007669"/>
    <property type="project" value="UniProtKB-SubCell"/>
</dbReference>
<dbReference type="GO" id="GO:0043005">
    <property type="term" value="C:neuron projection"/>
    <property type="evidence" value="ECO:0007669"/>
    <property type="project" value="TreeGrafter"/>
</dbReference>
<dbReference type="SUPFAM" id="SSF55486">
    <property type="entry name" value="Metalloproteases ('zincins'), catalytic domain"/>
    <property type="match status" value="1"/>
</dbReference>
<dbReference type="InterPro" id="IPR013783">
    <property type="entry name" value="Ig-like_fold"/>
</dbReference>
<dbReference type="PROSITE" id="PS50835">
    <property type="entry name" value="IG_LIKE"/>
    <property type="match status" value="2"/>
</dbReference>
<accession>B4GJC8</accession>
<keyword evidence="4" id="KW-1003">Cell membrane</keyword>
<evidence type="ECO:0000256" key="12">
    <source>
        <dbReference type="ARBA" id="ARBA00023136"/>
    </source>
</evidence>
<dbReference type="Gene3D" id="1.10.1380.10">
    <property type="entry name" value="Neutral endopeptidase , domain2"/>
    <property type="match status" value="1"/>
</dbReference>
<dbReference type="OrthoDB" id="10012075at2759"/>
<keyword evidence="8" id="KW-0677">Repeat</keyword>
<evidence type="ECO:0000256" key="13">
    <source>
        <dbReference type="ARBA" id="ARBA00023157"/>
    </source>
</evidence>
<dbReference type="CDD" id="cd08662">
    <property type="entry name" value="M13"/>
    <property type="match status" value="1"/>
</dbReference>
<evidence type="ECO:0000259" key="16">
    <source>
        <dbReference type="PROSITE" id="PS50835"/>
    </source>
</evidence>
<sequence>MVSHGFQVLGGTAKLMTAAATVVGQSQLINFISEDPEFTDVIENITVPAGRNVKLACSVKNLGSYKVAWMHFEQSAILTVHNHVITRNPRISVTHDKHDKHRTWFLHINNVQEEDKGRYMCQINTVTAKTQYGFVKVVVPPNIDDALTSSDVIVREGDNVTLRCKAKGSPEPTIKWKRDDGHKIVINKTLEVNDLETDSLELERISRLHMGAYLCIASNGVPPSVSKRIKVSVDFSPMVWIPHQLVGIPISFNVTLECFIEANPTSLNYWTRENDQMITESPKYNLSSPPSIMWIICLKLFAFAFVIAISAVGAQEADHPNSRLLDNILSYVDREVSPCDDFFSHACGKYATKHLTDPFTEITQMVDHKVNQELLTLMGELEQRSREPGFNKTSVEAKVWSFYRTCRDASNDTRSARHYLELVPPDEGLTWPQYTPEGRTWPSDRFKWLETLARLHRYGEVNILMSAVVRATPNNSSEYRMDLSMPSLEAKEQRLRPFTETMQVLAVLGVEPACTFLLTKEMKTLETALRNLIEEDDDDTDGQYMTVLQLERRTGAHWQKFIEILLGHPISPQFQVHVENFGYFKGLVQLMDAKDRRVVASYMMTRLMLYLWDETMDSQEPIECVKDVRRNMNLATSLLYKERFLGSAGLLQRYSESVVQMFNQLRLQFLRLVKRNRLRLDRSQRRMITWKVHNFVLNIGNMPPNSEHRTFVSQHYASLGLSSADLDYGRSHLQLLEFRTRQWMEQLNHSPHRVNDYFYITDSESGMSSSPYYMIRQNVIIIPYGFLQEPVFHPDSHDVFKFSLLGFILAHELMHAFDGHGVFYDGEGNFSEMGQEIGNSARFEAGLECINRNETQYLNERVADIAGIHLAYDAYFGAMSQQSRSQPDFTTMPLKRIFFLNLAQFFCGDGASTNFVDHDTDSVRLKQTLTNFVAFNEAFDCREDRQGLGSSSERCQLW</sequence>
<name>B4GJC8_DROPE</name>
<keyword evidence="6" id="KW-0479">Metal-binding</keyword>
<evidence type="ECO:0000256" key="6">
    <source>
        <dbReference type="ARBA" id="ARBA00022723"/>
    </source>
</evidence>
<evidence type="ECO:0000256" key="11">
    <source>
        <dbReference type="ARBA" id="ARBA00023049"/>
    </source>
</evidence>
<dbReference type="AlphaFoldDB" id="B4GJC8"/>
<dbReference type="InterPro" id="IPR018497">
    <property type="entry name" value="Peptidase_M13_C"/>
</dbReference>
<dbReference type="SUPFAM" id="SSF48726">
    <property type="entry name" value="Immunoglobulin"/>
    <property type="match status" value="3"/>
</dbReference>
<evidence type="ECO:0000256" key="4">
    <source>
        <dbReference type="ARBA" id="ARBA00022475"/>
    </source>
</evidence>
<dbReference type="PROSITE" id="PS51885">
    <property type="entry name" value="NEPRILYSIN"/>
    <property type="match status" value="1"/>
</dbReference>
<reference evidence="17 18" key="1">
    <citation type="journal article" date="2007" name="Nature">
        <title>Evolution of genes and genomes on the Drosophila phylogeny.</title>
        <authorList>
            <consortium name="Drosophila 12 Genomes Consortium"/>
            <person name="Clark A.G."/>
            <person name="Eisen M.B."/>
            <person name="Smith D.R."/>
            <person name="Bergman C.M."/>
            <person name="Oliver B."/>
            <person name="Markow T.A."/>
            <person name="Kaufman T.C."/>
            <person name="Kellis M."/>
            <person name="Gelbart W."/>
            <person name="Iyer V.N."/>
            <person name="Pollard D.A."/>
            <person name="Sackton T.B."/>
            <person name="Larracuente A.M."/>
            <person name="Singh N.D."/>
            <person name="Abad J.P."/>
            <person name="Abt D.N."/>
            <person name="Adryan B."/>
            <person name="Aguade M."/>
            <person name="Akashi H."/>
            <person name="Anderson W.W."/>
            <person name="Aquadro C.F."/>
            <person name="Ardell D.H."/>
            <person name="Arguello R."/>
            <person name="Artieri C.G."/>
            <person name="Barbash D.A."/>
            <person name="Barker D."/>
            <person name="Barsanti P."/>
            <person name="Batterham P."/>
            <person name="Batzoglou S."/>
            <person name="Begun D."/>
            <person name="Bhutkar A."/>
            <person name="Blanco E."/>
            <person name="Bosak S.A."/>
            <person name="Bradley R.K."/>
            <person name="Brand A.D."/>
            <person name="Brent M.R."/>
            <person name="Brooks A.N."/>
            <person name="Brown R.H."/>
            <person name="Butlin R.K."/>
            <person name="Caggese C."/>
            <person name="Calvi B.R."/>
            <person name="Bernardo de Carvalho A."/>
            <person name="Caspi A."/>
            <person name="Castrezana S."/>
            <person name="Celniker S.E."/>
            <person name="Chang J.L."/>
            <person name="Chapple C."/>
            <person name="Chatterji S."/>
            <person name="Chinwalla A."/>
            <person name="Civetta A."/>
            <person name="Clifton S.W."/>
            <person name="Comeron J.M."/>
            <person name="Costello J.C."/>
            <person name="Coyne J.A."/>
            <person name="Daub J."/>
            <person name="David R.G."/>
            <person name="Delcher A.L."/>
            <person name="Delehaunty K."/>
            <person name="Do C.B."/>
            <person name="Ebling H."/>
            <person name="Edwards K."/>
            <person name="Eickbush T."/>
            <person name="Evans J.D."/>
            <person name="Filipski A."/>
            <person name="Findeiss S."/>
            <person name="Freyhult E."/>
            <person name="Fulton L."/>
            <person name="Fulton R."/>
            <person name="Garcia A.C."/>
            <person name="Gardiner A."/>
            <person name="Garfield D.A."/>
            <person name="Garvin B.E."/>
            <person name="Gibson G."/>
            <person name="Gilbert D."/>
            <person name="Gnerre S."/>
            <person name="Godfrey J."/>
            <person name="Good R."/>
            <person name="Gotea V."/>
            <person name="Gravely B."/>
            <person name="Greenberg A.J."/>
            <person name="Griffiths-Jones S."/>
            <person name="Gross S."/>
            <person name="Guigo R."/>
            <person name="Gustafson E.A."/>
            <person name="Haerty W."/>
            <person name="Hahn M.W."/>
            <person name="Halligan D.L."/>
            <person name="Halpern A.L."/>
            <person name="Halter G.M."/>
            <person name="Han M.V."/>
            <person name="Heger A."/>
            <person name="Hillier L."/>
            <person name="Hinrichs A.S."/>
            <person name="Holmes I."/>
            <person name="Hoskins R.A."/>
            <person name="Hubisz M.J."/>
            <person name="Hultmark D."/>
            <person name="Huntley M.A."/>
            <person name="Jaffe D.B."/>
            <person name="Jagadeeshan S."/>
            <person name="Jeck W.R."/>
            <person name="Johnson J."/>
            <person name="Jones C.D."/>
            <person name="Jordan W.C."/>
            <person name="Karpen G.H."/>
            <person name="Kataoka E."/>
            <person name="Keightley P.D."/>
            <person name="Kheradpour P."/>
            <person name="Kirkness E.F."/>
            <person name="Koerich L.B."/>
            <person name="Kristiansen K."/>
            <person name="Kudrna D."/>
            <person name="Kulathinal R.J."/>
            <person name="Kumar S."/>
            <person name="Kwok R."/>
            <person name="Lander E."/>
            <person name="Langley C.H."/>
            <person name="Lapoint R."/>
            <person name="Lazzaro B.P."/>
            <person name="Lee S.J."/>
            <person name="Levesque L."/>
            <person name="Li R."/>
            <person name="Lin C.F."/>
            <person name="Lin M.F."/>
            <person name="Lindblad-Toh K."/>
            <person name="Llopart A."/>
            <person name="Long M."/>
            <person name="Low L."/>
            <person name="Lozovsky E."/>
            <person name="Lu J."/>
            <person name="Luo M."/>
            <person name="Machado C.A."/>
            <person name="Makalowski W."/>
            <person name="Marzo M."/>
            <person name="Matsuda M."/>
            <person name="Matzkin L."/>
            <person name="McAllister B."/>
            <person name="McBride C.S."/>
            <person name="McKernan B."/>
            <person name="McKernan K."/>
            <person name="Mendez-Lago M."/>
            <person name="Minx P."/>
            <person name="Mollenhauer M.U."/>
            <person name="Montooth K."/>
            <person name="Mount S.M."/>
            <person name="Mu X."/>
            <person name="Myers E."/>
            <person name="Negre B."/>
            <person name="Newfeld S."/>
            <person name="Nielsen R."/>
            <person name="Noor M.A."/>
            <person name="O'Grady P."/>
            <person name="Pachter L."/>
            <person name="Papaceit M."/>
            <person name="Parisi M.J."/>
            <person name="Parisi M."/>
            <person name="Parts L."/>
            <person name="Pedersen J.S."/>
            <person name="Pesole G."/>
            <person name="Phillippy A.M."/>
            <person name="Ponting C.P."/>
            <person name="Pop M."/>
            <person name="Porcelli D."/>
            <person name="Powell J.R."/>
            <person name="Prohaska S."/>
            <person name="Pruitt K."/>
            <person name="Puig M."/>
            <person name="Quesneville H."/>
            <person name="Ram K.R."/>
            <person name="Rand D."/>
            <person name="Rasmussen M.D."/>
            <person name="Reed L.K."/>
            <person name="Reenan R."/>
            <person name="Reily A."/>
            <person name="Remington K.A."/>
            <person name="Rieger T.T."/>
            <person name="Ritchie M.G."/>
            <person name="Robin C."/>
            <person name="Rogers Y.H."/>
            <person name="Rohde C."/>
            <person name="Rozas J."/>
            <person name="Rubenfield M.J."/>
            <person name="Ruiz A."/>
            <person name="Russo S."/>
            <person name="Salzberg S.L."/>
            <person name="Sanchez-Gracia A."/>
            <person name="Saranga D.J."/>
            <person name="Sato H."/>
            <person name="Schaeffer S.W."/>
            <person name="Schatz M.C."/>
            <person name="Schlenke T."/>
            <person name="Schwartz R."/>
            <person name="Segarra C."/>
            <person name="Singh R.S."/>
            <person name="Sirot L."/>
            <person name="Sirota M."/>
            <person name="Sisneros N.B."/>
            <person name="Smith C.D."/>
            <person name="Smith T.F."/>
            <person name="Spieth J."/>
            <person name="Stage D.E."/>
            <person name="Stark A."/>
            <person name="Stephan W."/>
            <person name="Strausberg R.L."/>
            <person name="Strempel S."/>
            <person name="Sturgill D."/>
            <person name="Sutton G."/>
            <person name="Sutton G.G."/>
            <person name="Tao W."/>
            <person name="Teichmann S."/>
            <person name="Tobari Y.N."/>
            <person name="Tomimura Y."/>
            <person name="Tsolas J.M."/>
            <person name="Valente V.L."/>
            <person name="Venter E."/>
            <person name="Venter J.C."/>
            <person name="Vicario S."/>
            <person name="Vieira F.G."/>
            <person name="Vilella A.J."/>
            <person name="Villasante A."/>
            <person name="Walenz B."/>
            <person name="Wang J."/>
            <person name="Wasserman M."/>
            <person name="Watts T."/>
            <person name="Wilson D."/>
            <person name="Wilson R.K."/>
            <person name="Wing R.A."/>
            <person name="Wolfner M.F."/>
            <person name="Wong A."/>
            <person name="Wong G.K."/>
            <person name="Wu C.I."/>
            <person name="Wu G."/>
            <person name="Yamamoto D."/>
            <person name="Yang H.P."/>
            <person name="Yang S.P."/>
            <person name="Yorke J.A."/>
            <person name="Yoshida K."/>
            <person name="Zdobnov E."/>
            <person name="Zhang P."/>
            <person name="Zhang Y."/>
            <person name="Zimin A.V."/>
            <person name="Baldwin J."/>
            <person name="Abdouelleil A."/>
            <person name="Abdulkadir J."/>
            <person name="Abebe A."/>
            <person name="Abera B."/>
            <person name="Abreu J."/>
            <person name="Acer S.C."/>
            <person name="Aftuck L."/>
            <person name="Alexander A."/>
            <person name="An P."/>
            <person name="Anderson E."/>
            <person name="Anderson S."/>
            <person name="Arachi H."/>
            <person name="Azer M."/>
            <person name="Bachantsang P."/>
            <person name="Barry A."/>
            <person name="Bayul T."/>
            <person name="Berlin A."/>
            <person name="Bessette D."/>
            <person name="Bloom T."/>
            <person name="Blye J."/>
            <person name="Boguslavskiy L."/>
            <person name="Bonnet C."/>
            <person name="Boukhgalter B."/>
            <person name="Bourzgui I."/>
            <person name="Brown A."/>
            <person name="Cahill P."/>
            <person name="Channer S."/>
            <person name="Cheshatsang Y."/>
            <person name="Chuda L."/>
            <person name="Citroen M."/>
            <person name="Collymore A."/>
            <person name="Cooke P."/>
            <person name="Costello M."/>
            <person name="D'Aco K."/>
            <person name="Daza R."/>
            <person name="De Haan G."/>
            <person name="DeGray S."/>
            <person name="DeMaso C."/>
            <person name="Dhargay N."/>
            <person name="Dooley K."/>
            <person name="Dooley E."/>
            <person name="Doricent M."/>
            <person name="Dorje P."/>
            <person name="Dorjee K."/>
            <person name="Dupes A."/>
            <person name="Elong R."/>
            <person name="Falk J."/>
            <person name="Farina A."/>
            <person name="Faro S."/>
            <person name="Ferguson D."/>
            <person name="Fisher S."/>
            <person name="Foley C.D."/>
            <person name="Franke A."/>
            <person name="Friedrich D."/>
            <person name="Gadbois L."/>
            <person name="Gearin G."/>
            <person name="Gearin C.R."/>
            <person name="Giannoukos G."/>
            <person name="Goode T."/>
            <person name="Graham J."/>
            <person name="Grandbois E."/>
            <person name="Grewal S."/>
            <person name="Gyaltsen K."/>
            <person name="Hafez N."/>
            <person name="Hagos B."/>
            <person name="Hall J."/>
            <person name="Henson C."/>
            <person name="Hollinger A."/>
            <person name="Honan T."/>
            <person name="Huard M.D."/>
            <person name="Hughes L."/>
            <person name="Hurhula B."/>
            <person name="Husby M.E."/>
            <person name="Kamat A."/>
            <person name="Kanga B."/>
            <person name="Kashin S."/>
            <person name="Khazanovich D."/>
            <person name="Kisner P."/>
            <person name="Lance K."/>
            <person name="Lara M."/>
            <person name="Lee W."/>
            <person name="Lennon N."/>
            <person name="Letendre F."/>
            <person name="LeVine R."/>
            <person name="Lipovsky A."/>
            <person name="Liu X."/>
            <person name="Liu J."/>
            <person name="Liu S."/>
            <person name="Lokyitsang T."/>
            <person name="Lokyitsang Y."/>
            <person name="Lubonja R."/>
            <person name="Lui A."/>
            <person name="MacDonald P."/>
            <person name="Magnisalis V."/>
            <person name="Maru K."/>
            <person name="Matthews C."/>
            <person name="McCusker W."/>
            <person name="McDonough S."/>
            <person name="Mehta T."/>
            <person name="Meldrim J."/>
            <person name="Meneus L."/>
            <person name="Mihai O."/>
            <person name="Mihalev A."/>
            <person name="Mihova T."/>
            <person name="Mittelman R."/>
            <person name="Mlenga V."/>
            <person name="Montmayeur A."/>
            <person name="Mulrain L."/>
            <person name="Navidi A."/>
            <person name="Naylor J."/>
            <person name="Negash T."/>
            <person name="Nguyen T."/>
            <person name="Nguyen N."/>
            <person name="Nicol R."/>
            <person name="Norbu C."/>
            <person name="Norbu N."/>
            <person name="Novod N."/>
            <person name="O'Neill B."/>
            <person name="Osman S."/>
            <person name="Markiewicz E."/>
            <person name="Oyono O.L."/>
            <person name="Patti C."/>
            <person name="Phunkhang P."/>
            <person name="Pierre F."/>
            <person name="Priest M."/>
            <person name="Raghuraman S."/>
            <person name="Rege F."/>
            <person name="Reyes R."/>
            <person name="Rise C."/>
            <person name="Rogov P."/>
            <person name="Ross K."/>
            <person name="Ryan E."/>
            <person name="Settipalli S."/>
            <person name="Shea T."/>
            <person name="Sherpa N."/>
            <person name="Shi L."/>
            <person name="Shih D."/>
            <person name="Sparrow T."/>
            <person name="Spaulding J."/>
            <person name="Stalker J."/>
            <person name="Stange-Thomann N."/>
            <person name="Stavropoulos S."/>
            <person name="Stone C."/>
            <person name="Strader C."/>
            <person name="Tesfaye S."/>
            <person name="Thomson T."/>
            <person name="Thoulutsang Y."/>
            <person name="Thoulutsang D."/>
            <person name="Topham K."/>
            <person name="Topping I."/>
            <person name="Tsamla T."/>
            <person name="Vassiliev H."/>
            <person name="Vo A."/>
            <person name="Wangchuk T."/>
            <person name="Wangdi T."/>
            <person name="Weiand M."/>
            <person name="Wilkinson J."/>
            <person name="Wilson A."/>
            <person name="Yadav S."/>
            <person name="Young G."/>
            <person name="Yu Q."/>
            <person name="Zembek L."/>
            <person name="Zhong D."/>
            <person name="Zimmer A."/>
            <person name="Zwirko Z."/>
            <person name="Jaffe D.B."/>
            <person name="Alvarez P."/>
            <person name="Brockman W."/>
            <person name="Butler J."/>
            <person name="Chin C."/>
            <person name="Gnerre S."/>
            <person name="Grabherr M."/>
            <person name="Kleber M."/>
            <person name="Mauceli E."/>
            <person name="MacCallum I."/>
        </authorList>
    </citation>
    <scope>NUCLEOTIDE SEQUENCE [LARGE SCALE GENOMIC DNA]</scope>
    <source>
        <strain evidence="18">MSH-3 / Tucson 14011-0111.49</strain>
    </source>
</reference>
<dbReference type="InterPro" id="IPR003599">
    <property type="entry name" value="Ig_sub"/>
</dbReference>
<dbReference type="Pfam" id="PF13927">
    <property type="entry name" value="Ig_3"/>
    <property type="match status" value="1"/>
</dbReference>
<dbReference type="Pfam" id="PF05649">
    <property type="entry name" value="Peptidase_M13_N"/>
    <property type="match status" value="1"/>
</dbReference>
<comment type="similarity">
    <text evidence="3">Belongs to the peptidase M13 family.</text>
</comment>
<dbReference type="InterPro" id="IPR008753">
    <property type="entry name" value="Peptidase_M13_N"/>
</dbReference>
<evidence type="ECO:0000256" key="14">
    <source>
        <dbReference type="ARBA" id="ARBA00023180"/>
    </source>
</evidence>
<evidence type="ECO:0000256" key="9">
    <source>
        <dbReference type="ARBA" id="ARBA00022801"/>
    </source>
</evidence>
<dbReference type="GO" id="GO:0046872">
    <property type="term" value="F:metal ion binding"/>
    <property type="evidence" value="ECO:0007669"/>
    <property type="project" value="UniProtKB-KW"/>
</dbReference>
<keyword evidence="5" id="KW-0645">Protease</keyword>
<dbReference type="MEROPS" id="M13.A10"/>
<keyword evidence="15" id="KW-0393">Immunoglobulin domain</keyword>
<dbReference type="PANTHER" id="PTHR12231">
    <property type="entry name" value="CTX-RELATED TYPE I TRANSMEMBRANE PROTEIN"/>
    <property type="match status" value="1"/>
</dbReference>
<dbReference type="eggNOG" id="KOG3510">
    <property type="taxonomic scope" value="Eukaryota"/>
</dbReference>
<keyword evidence="12" id="KW-0472">Membrane</keyword>
<proteinExistence type="inferred from homology"/>
<dbReference type="Gene3D" id="2.60.40.10">
    <property type="entry name" value="Immunoglobulins"/>
    <property type="match status" value="2"/>
</dbReference>
<dbReference type="Proteomes" id="UP000008744">
    <property type="component" value="Unassembled WGS sequence"/>
</dbReference>
<evidence type="ECO:0000256" key="8">
    <source>
        <dbReference type="ARBA" id="ARBA00022737"/>
    </source>
</evidence>
<gene>
    <name evidence="17" type="primary">Dper\GL26263</name>
    <name evidence="17" type="ORF">Dper_GL26263</name>
</gene>
<dbReference type="InterPro" id="IPR003598">
    <property type="entry name" value="Ig_sub2"/>
</dbReference>
<dbReference type="InterPro" id="IPR007110">
    <property type="entry name" value="Ig-like_dom"/>
</dbReference>
<dbReference type="InterPro" id="IPR051170">
    <property type="entry name" value="Neural/epithelial_adhesion"/>
</dbReference>
<dbReference type="Pfam" id="PF01431">
    <property type="entry name" value="Peptidase_M13"/>
    <property type="match status" value="1"/>
</dbReference>
<evidence type="ECO:0000256" key="15">
    <source>
        <dbReference type="ARBA" id="ARBA00023319"/>
    </source>
</evidence>
<comment type="cofactor">
    <cofactor evidence="1">
        <name>Zn(2+)</name>
        <dbReference type="ChEBI" id="CHEBI:29105"/>
    </cofactor>
</comment>
<dbReference type="Pfam" id="PF07679">
    <property type="entry name" value="I-set"/>
    <property type="match status" value="1"/>
</dbReference>
<protein>
    <submittedName>
        <fullName evidence="17">GL26263</fullName>
    </submittedName>
</protein>
<dbReference type="PRINTS" id="PR00786">
    <property type="entry name" value="NEPRILYSIN"/>
</dbReference>
<dbReference type="GO" id="GO:0004222">
    <property type="term" value="F:metalloendopeptidase activity"/>
    <property type="evidence" value="ECO:0007669"/>
    <property type="project" value="InterPro"/>
</dbReference>
<dbReference type="GO" id="GO:0050808">
    <property type="term" value="P:synapse organization"/>
    <property type="evidence" value="ECO:0007669"/>
    <property type="project" value="EnsemblMetazoa"/>
</dbReference>
<dbReference type="SMART" id="SM00408">
    <property type="entry name" value="IGc2"/>
    <property type="match status" value="2"/>
</dbReference>